<dbReference type="EMBL" id="NFZW01000002">
    <property type="protein sequence ID" value="RFA38878.1"/>
    <property type="molecule type" value="Genomic_DNA"/>
</dbReference>
<keyword evidence="3" id="KW-1185">Reference proteome</keyword>
<name>A0A3E0X0S6_9GAMM</name>
<reference evidence="3" key="1">
    <citation type="submission" date="2017-05" db="EMBL/GenBank/DDBJ databases">
        <authorList>
            <person name="Sharma S."/>
            <person name="Sidhu C."/>
            <person name="Pinnaka A.K."/>
        </authorList>
    </citation>
    <scope>NUCLEOTIDE SEQUENCE [LARGE SCALE GENOMIC DNA]</scope>
    <source>
        <strain evidence="3">AK93</strain>
    </source>
</reference>
<protein>
    <submittedName>
        <fullName evidence="2">AraC family transcriptional regulator</fullName>
    </submittedName>
</protein>
<feature type="coiled-coil region" evidence="1">
    <location>
        <begin position="28"/>
        <end position="55"/>
    </location>
</feature>
<evidence type="ECO:0000256" key="1">
    <source>
        <dbReference type="SAM" id="Coils"/>
    </source>
</evidence>
<comment type="caution">
    <text evidence="2">The sequence shown here is derived from an EMBL/GenBank/DDBJ whole genome shotgun (WGS) entry which is preliminary data.</text>
</comment>
<organism evidence="2 3">
    <name type="scientific">Alkalilimnicola ehrlichii</name>
    <dbReference type="NCBI Taxonomy" id="351052"/>
    <lineage>
        <taxon>Bacteria</taxon>
        <taxon>Pseudomonadati</taxon>
        <taxon>Pseudomonadota</taxon>
        <taxon>Gammaproteobacteria</taxon>
        <taxon>Chromatiales</taxon>
        <taxon>Ectothiorhodospiraceae</taxon>
        <taxon>Alkalilimnicola</taxon>
    </lineage>
</organism>
<keyword evidence="1" id="KW-0175">Coiled coil</keyword>
<dbReference type="AlphaFoldDB" id="A0A3E0X0S6"/>
<evidence type="ECO:0000313" key="2">
    <source>
        <dbReference type="EMBL" id="RFA38878.1"/>
    </source>
</evidence>
<sequence length="179" mass="20718">MPRIRHAVLGLLLVITAQIAHGEPRDDFSRLDQDVRALKQDVLELNRDLRILEEELLFPANTRLAVFLSADVGELFRLDSVQVRLNDQVVANYLYTPEEVDALNRGGVQRLYLGNVRNGEHELTAFFVGYGPHGREYRRATSVNLEKTSEPAYIELRIQDSQRTHQPEFLVEHWESERR</sequence>
<dbReference type="Proteomes" id="UP000256763">
    <property type="component" value="Unassembled WGS sequence"/>
</dbReference>
<accession>A0A3E0X0S6</accession>
<dbReference type="RefSeq" id="WP_220347735.1">
    <property type="nucleotide sequence ID" value="NZ_NFZV01000002.1"/>
</dbReference>
<proteinExistence type="predicted"/>
<gene>
    <name evidence="2" type="ORF">CAL65_02965</name>
</gene>
<evidence type="ECO:0000313" key="3">
    <source>
        <dbReference type="Proteomes" id="UP000256763"/>
    </source>
</evidence>